<sequence>MMKAIVSIIVLLFSITAFSQEQRVEYEKISNNLVKATYYFVDNSDIIQREGFFNSNNQLQDMWVSYDINGNKKIIAYYDKNKKVGVWTYFSKDKINFVTYKENKLIGVEEKLLVVN</sequence>
<dbReference type="Gene3D" id="3.90.930.1">
    <property type="match status" value="1"/>
</dbReference>
<accession>A0A3B0U6I8</accession>
<reference evidence="1" key="1">
    <citation type="submission" date="2018-06" db="EMBL/GenBank/DDBJ databases">
        <authorList>
            <person name="Zhirakovskaya E."/>
        </authorList>
    </citation>
    <scope>NUCLEOTIDE SEQUENCE</scope>
</reference>
<dbReference type="AlphaFoldDB" id="A0A3B0U6I8"/>
<organism evidence="1">
    <name type="scientific">hydrothermal vent metagenome</name>
    <dbReference type="NCBI Taxonomy" id="652676"/>
    <lineage>
        <taxon>unclassified sequences</taxon>
        <taxon>metagenomes</taxon>
        <taxon>ecological metagenomes</taxon>
    </lineage>
</organism>
<proteinExistence type="predicted"/>
<dbReference type="SUPFAM" id="SSF82185">
    <property type="entry name" value="Histone H3 K4-specific methyltransferase SET7/9 N-terminal domain"/>
    <property type="match status" value="1"/>
</dbReference>
<dbReference type="EMBL" id="UOER01000228">
    <property type="protein sequence ID" value="VAW24013.1"/>
    <property type="molecule type" value="Genomic_DNA"/>
</dbReference>
<evidence type="ECO:0008006" key="2">
    <source>
        <dbReference type="Google" id="ProtNLM"/>
    </source>
</evidence>
<gene>
    <name evidence="1" type="ORF">MNBD_BACTEROID04-1645</name>
</gene>
<evidence type="ECO:0000313" key="1">
    <source>
        <dbReference type="EMBL" id="VAW24013.1"/>
    </source>
</evidence>
<name>A0A3B0U6I8_9ZZZZ</name>
<protein>
    <recommendedName>
        <fullName evidence="2">Nicotinic acid mononucleotide adenyltransferase</fullName>
    </recommendedName>
</protein>